<reference evidence="3" key="1">
    <citation type="submission" date="2011-03" db="EMBL/GenBank/DDBJ databases">
        <title>Complete sequence of Sphingobacterium sp. 21.</title>
        <authorList>
            <consortium name="US DOE Joint Genome Institute"/>
            <person name="Lucas S."/>
            <person name="Copeland A."/>
            <person name="Lapidus A."/>
            <person name="Cheng J.-F."/>
            <person name="Goodwin L."/>
            <person name="Pitluck S."/>
            <person name="Davenport K."/>
            <person name="Detter J.C."/>
            <person name="Han C."/>
            <person name="Tapia R."/>
            <person name="Land M."/>
            <person name="Hauser L."/>
            <person name="Kyrpides N."/>
            <person name="Ivanova N."/>
            <person name="Ovchinnikova G."/>
            <person name="Pagani I."/>
            <person name="Siebers A.K."/>
            <person name="Allgaier M."/>
            <person name="Thelen M.P."/>
            <person name="Hugenholtz P."/>
            <person name="Woyke T."/>
        </authorList>
    </citation>
    <scope>NUCLEOTIDE SEQUENCE</scope>
    <source>
        <strain evidence="3">21</strain>
    </source>
</reference>
<feature type="transmembrane region" description="Helical" evidence="1">
    <location>
        <begin position="78"/>
        <end position="97"/>
    </location>
</feature>
<dbReference type="KEGG" id="shg:Sph21_0259"/>
<organism evidence="3">
    <name type="scientific">Sphingobacterium sp. (strain 21)</name>
    <dbReference type="NCBI Taxonomy" id="743722"/>
    <lineage>
        <taxon>Bacteria</taxon>
        <taxon>Pseudomonadati</taxon>
        <taxon>Bacteroidota</taxon>
        <taxon>Sphingobacteriia</taxon>
        <taxon>Sphingobacteriales</taxon>
        <taxon>Sphingobacteriaceae</taxon>
        <taxon>Sphingobacterium</taxon>
    </lineage>
</organism>
<dbReference type="PANTHER" id="PTHR34220:SF7">
    <property type="entry name" value="SENSOR HISTIDINE KINASE YPDA"/>
    <property type="match status" value="1"/>
</dbReference>
<dbReference type="HOGENOM" id="CLU_020473_1_0_10"/>
<dbReference type="InterPro" id="IPR050640">
    <property type="entry name" value="Bact_2-comp_sensor_kinase"/>
</dbReference>
<dbReference type="EMBL" id="CP002584">
    <property type="protein sequence ID" value="ADZ76841.1"/>
    <property type="molecule type" value="Genomic_DNA"/>
</dbReference>
<dbReference type="STRING" id="743722.Sph21_0259"/>
<feature type="domain" description="Signal transduction histidine kinase internal region" evidence="2">
    <location>
        <begin position="201"/>
        <end position="279"/>
    </location>
</feature>
<keyword evidence="1" id="KW-0472">Membrane</keyword>
<evidence type="ECO:0000259" key="2">
    <source>
        <dbReference type="Pfam" id="PF06580"/>
    </source>
</evidence>
<keyword evidence="3" id="KW-0418">Kinase</keyword>
<gene>
    <name evidence="3" type="ordered locus">Sph21_0259</name>
</gene>
<proteinExistence type="predicted"/>
<dbReference type="GO" id="GO:0000155">
    <property type="term" value="F:phosphorelay sensor kinase activity"/>
    <property type="evidence" value="ECO:0007669"/>
    <property type="project" value="InterPro"/>
</dbReference>
<keyword evidence="1" id="KW-0812">Transmembrane</keyword>
<protein>
    <submittedName>
        <fullName evidence="3">Signal transduction histidine kinase, LytS</fullName>
    </submittedName>
</protein>
<dbReference type="PANTHER" id="PTHR34220">
    <property type="entry name" value="SENSOR HISTIDINE KINASE YPDA"/>
    <property type="match status" value="1"/>
</dbReference>
<dbReference type="PATRIC" id="fig|743722.3.peg.278"/>
<feature type="transmembrane region" description="Helical" evidence="1">
    <location>
        <begin position="109"/>
        <end position="133"/>
    </location>
</feature>
<accession>F4C130</accession>
<dbReference type="AlphaFoldDB" id="F4C130"/>
<keyword evidence="1" id="KW-1133">Transmembrane helix</keyword>
<feature type="transmembrane region" description="Helical" evidence="1">
    <location>
        <begin position="49"/>
        <end position="66"/>
    </location>
</feature>
<feature type="transmembrane region" description="Helical" evidence="1">
    <location>
        <begin position="160"/>
        <end position="178"/>
    </location>
</feature>
<evidence type="ECO:0000313" key="3">
    <source>
        <dbReference type="EMBL" id="ADZ76841.1"/>
    </source>
</evidence>
<sequence>MQSLDAIAAQGNNVLCTLFYGKWPNFFILWNDEPKNPEDMATFFRKHPLLSNFICWIIYAQFVYIYNLPKISYVDYSHILFLCLLYSIIFYSNFFLFKFIESRKINIGIAILLVISTFFMLAVLGYVCIYGILPLFGAKLYYEDVPFKLSLYLRNILSPYIKYASYAIIVYFILKWFANLAYKRRMEKAHYEMEREKFEYEQAYLRAQVNPHFLHNSLNFIYTEALSLSKSLAESIYLLSMMMRYSLDNAVKGKQLVPVHKELEYLEIYLEINRRRFGKGKNIAFEFEGDRYLHSIPPLSFITLVENAFKYGDLSVPLYPLQIKIVVNRDKIYFYSSNKKRVSKALDTSGSHVGLKNVERRLKGAFNNKARLRRTEDSEIYTVELFIDFSADTKEIP</sequence>
<evidence type="ECO:0000256" key="1">
    <source>
        <dbReference type="SAM" id="Phobius"/>
    </source>
</evidence>
<dbReference type="InterPro" id="IPR010559">
    <property type="entry name" value="Sig_transdc_His_kin_internal"/>
</dbReference>
<keyword evidence="3" id="KW-0808">Transferase</keyword>
<dbReference type="GO" id="GO:0016020">
    <property type="term" value="C:membrane"/>
    <property type="evidence" value="ECO:0007669"/>
    <property type="project" value="InterPro"/>
</dbReference>
<dbReference type="OrthoDB" id="697329at2"/>
<dbReference type="eggNOG" id="COG2972">
    <property type="taxonomic scope" value="Bacteria"/>
</dbReference>
<dbReference type="Pfam" id="PF06580">
    <property type="entry name" value="His_kinase"/>
    <property type="match status" value="1"/>
</dbReference>
<name>F4C130_SPHS2</name>